<feature type="compositionally biased region" description="Acidic residues" evidence="1">
    <location>
        <begin position="101"/>
        <end position="110"/>
    </location>
</feature>
<organism evidence="2 3">
    <name type="scientific">Liparis tanakae</name>
    <name type="common">Tanaka's snailfish</name>
    <dbReference type="NCBI Taxonomy" id="230148"/>
    <lineage>
        <taxon>Eukaryota</taxon>
        <taxon>Metazoa</taxon>
        <taxon>Chordata</taxon>
        <taxon>Craniata</taxon>
        <taxon>Vertebrata</taxon>
        <taxon>Euteleostomi</taxon>
        <taxon>Actinopterygii</taxon>
        <taxon>Neopterygii</taxon>
        <taxon>Teleostei</taxon>
        <taxon>Neoteleostei</taxon>
        <taxon>Acanthomorphata</taxon>
        <taxon>Eupercaria</taxon>
        <taxon>Perciformes</taxon>
        <taxon>Cottioidei</taxon>
        <taxon>Cottales</taxon>
        <taxon>Liparidae</taxon>
        <taxon>Liparis</taxon>
    </lineage>
</organism>
<accession>A0A4Z2J263</accession>
<dbReference type="AlphaFoldDB" id="A0A4Z2J263"/>
<comment type="caution">
    <text evidence="2">The sequence shown here is derived from an EMBL/GenBank/DDBJ whole genome shotgun (WGS) entry which is preliminary data.</text>
</comment>
<keyword evidence="3" id="KW-1185">Reference proteome</keyword>
<gene>
    <name evidence="2" type="ORF">EYF80_006090</name>
</gene>
<protein>
    <submittedName>
        <fullName evidence="2">Uncharacterized protein</fullName>
    </submittedName>
</protein>
<proteinExistence type="predicted"/>
<name>A0A4Z2J263_9TELE</name>
<dbReference type="Proteomes" id="UP000314294">
    <property type="component" value="Unassembled WGS sequence"/>
</dbReference>
<evidence type="ECO:0000313" key="2">
    <source>
        <dbReference type="EMBL" id="TNN83572.1"/>
    </source>
</evidence>
<dbReference type="EMBL" id="SRLO01000032">
    <property type="protein sequence ID" value="TNN83572.1"/>
    <property type="molecule type" value="Genomic_DNA"/>
</dbReference>
<feature type="compositionally biased region" description="Basic and acidic residues" evidence="1">
    <location>
        <begin position="111"/>
        <end position="123"/>
    </location>
</feature>
<evidence type="ECO:0000256" key="1">
    <source>
        <dbReference type="SAM" id="MobiDB-lite"/>
    </source>
</evidence>
<feature type="region of interest" description="Disordered" evidence="1">
    <location>
        <begin position="80"/>
        <end position="123"/>
    </location>
</feature>
<reference evidence="2 3" key="1">
    <citation type="submission" date="2019-03" db="EMBL/GenBank/DDBJ databases">
        <title>First draft genome of Liparis tanakae, snailfish: a comprehensive survey of snailfish specific genes.</title>
        <authorList>
            <person name="Kim W."/>
            <person name="Song I."/>
            <person name="Jeong J.-H."/>
            <person name="Kim D."/>
            <person name="Kim S."/>
            <person name="Ryu S."/>
            <person name="Song J.Y."/>
            <person name="Lee S.K."/>
        </authorList>
    </citation>
    <scope>NUCLEOTIDE SEQUENCE [LARGE SCALE GENOMIC DNA]</scope>
    <source>
        <tissue evidence="2">Muscle</tissue>
    </source>
</reference>
<evidence type="ECO:0000313" key="3">
    <source>
        <dbReference type="Proteomes" id="UP000314294"/>
    </source>
</evidence>
<sequence>MVVSYRCSVDDLEASRVELKRVRELRQSSVSCSPANVNGAKDRCPVAPLARHAPRVPAAHVCIAFSTDTMPPADRLKAFSNRAAQREAERHPSSRRRNVMEEEEEEEEEKKEEGIHKALVDKA</sequence>